<reference evidence="2 3" key="1">
    <citation type="submission" date="2023-05" db="EMBL/GenBank/DDBJ databases">
        <authorList>
            <person name="Gao F."/>
        </authorList>
    </citation>
    <scope>NUCLEOTIDE SEQUENCE [LARGE SCALE GENOMIC DNA]</scope>
    <source>
        <strain evidence="2 3">MIMF12</strain>
    </source>
</reference>
<organism evidence="2 3">
    <name type="scientific">Deinococcus rhizophilus</name>
    <dbReference type="NCBI Taxonomy" id="3049544"/>
    <lineage>
        <taxon>Bacteria</taxon>
        <taxon>Thermotogati</taxon>
        <taxon>Deinococcota</taxon>
        <taxon>Deinococci</taxon>
        <taxon>Deinococcales</taxon>
        <taxon>Deinococcaceae</taxon>
        <taxon>Deinococcus</taxon>
    </lineage>
</organism>
<evidence type="ECO:0000259" key="1">
    <source>
        <dbReference type="Pfam" id="PF06527"/>
    </source>
</evidence>
<gene>
    <name evidence="2" type="ORF">QOL99_11585</name>
</gene>
<dbReference type="Pfam" id="PF06527">
    <property type="entry name" value="TniQ"/>
    <property type="match status" value="1"/>
</dbReference>
<feature type="domain" description="TniQ" evidence="1">
    <location>
        <begin position="21"/>
        <end position="158"/>
    </location>
</feature>
<comment type="caution">
    <text evidence="2">The sequence shown here is derived from an EMBL/GenBank/DDBJ whole genome shotgun (WGS) entry which is preliminary data.</text>
</comment>
<keyword evidence="3" id="KW-1185">Reference proteome</keyword>
<dbReference type="InterPro" id="IPR009492">
    <property type="entry name" value="TniQ"/>
</dbReference>
<evidence type="ECO:0000313" key="2">
    <source>
        <dbReference type="EMBL" id="MDL2344787.1"/>
    </source>
</evidence>
<accession>A0ABT7JIA3</accession>
<name>A0ABT7JIA3_9DEIO</name>
<evidence type="ECO:0000313" key="3">
    <source>
        <dbReference type="Proteomes" id="UP001302059"/>
    </source>
</evidence>
<dbReference type="EMBL" id="JASNGB010000112">
    <property type="protein sequence ID" value="MDL2344787.1"/>
    <property type="molecule type" value="Genomic_DNA"/>
</dbReference>
<proteinExistence type="predicted"/>
<sequence length="609" mass="65701">MVAGVRPFSSVPGLLGGPEGPESFASFVDRLAAHQLVPAPITTLLAEAGVIPQDRHDVLPAGYGLDLTSEQRERFAYACRLESGELAAMLLRSLDGVAFDLTGLDVTHPNSVRVVGHREWAGFAGSACCPACLAQTGGWRLRWKLWTSFVCLTHGTLLMDVCPRCERRTGGYRAERSNAPRFATHVPRPGFCANSLSPGNSGLGRAARPCGEDLRQVPTSDLSGAPRLLEAQRAVNGVLEVGVARVAGEEVSSLTYLGHLRSLMALALHAAQPGDLGKLPDPIARALAQACEVRDERRVSEAGVRGTALHPYKGAPGDTRLVAAILPWAVELLASPDQEGVTDGLRPLVERSRGIRGSAVRAAARDFHLRGPLEVALDQVLAPRALFHRTMGHLAPAGTGSYRVFETRHVPHLIWEEDFERDFRPLLEGSRIGDTAARVAVSVALVRLSGRHTVPASIRLLGLEGHSQGASLNPLVMHLGRTGGKEAFQEALHGLATRLEGPGPHRHRDYRAAQEALAGFVVLDLETWERCREAAGMRPNRSEGLRRNTAAWVWATVLSSDPAFSPALSADCGKQDVLREVYRRFEREQLPRLGEVLGEVAREVGTTLG</sequence>
<protein>
    <submittedName>
        <fullName evidence="2">TniQ family protein</fullName>
    </submittedName>
</protein>
<dbReference type="RefSeq" id="WP_285524011.1">
    <property type="nucleotide sequence ID" value="NZ_JASNGB010000112.1"/>
</dbReference>
<dbReference type="Proteomes" id="UP001302059">
    <property type="component" value="Unassembled WGS sequence"/>
</dbReference>